<dbReference type="Pfam" id="PF02811">
    <property type="entry name" value="PHP"/>
    <property type="match status" value="1"/>
</dbReference>
<dbReference type="NCBIfam" id="NF004226">
    <property type="entry name" value="PRK05673.1"/>
    <property type="match status" value="1"/>
</dbReference>
<evidence type="ECO:0000256" key="8">
    <source>
        <dbReference type="ARBA" id="ARBA00022705"/>
    </source>
</evidence>
<evidence type="ECO:0000256" key="10">
    <source>
        <dbReference type="ARBA" id="ARBA00025611"/>
    </source>
</evidence>
<dbReference type="OrthoDB" id="9803237at2"/>
<dbReference type="Pfam" id="PF07733">
    <property type="entry name" value="DNA_pol3_alpha"/>
    <property type="match status" value="1"/>
</dbReference>
<dbReference type="InterPro" id="IPR011708">
    <property type="entry name" value="DNA_pol3_alpha_NTPase_dom"/>
</dbReference>
<accession>A0A0K8MFH0</accession>
<dbReference type="InterPro" id="IPR003141">
    <property type="entry name" value="Pol/His_phosphatase_N"/>
</dbReference>
<evidence type="ECO:0000256" key="3">
    <source>
        <dbReference type="ARBA" id="ARBA00012417"/>
    </source>
</evidence>
<dbReference type="STRING" id="1629334.Cva_01293"/>
<dbReference type="EC" id="2.7.7.7" evidence="3"/>
<keyword evidence="7" id="KW-0548">Nucleotidyltransferase</keyword>
<comment type="subunit">
    <text evidence="11">DNA polymerase III contains a core (composed of alpha, epsilon and theta chains) that associates with a tau subunit. This core dimerizes to form the POLIII' complex. PolIII' associates with the gamma complex (composed of gamma, delta, delta', psi and chi chains) and with the beta chain to form the complete DNA polymerase III complex.</text>
</comment>
<comment type="catalytic activity">
    <reaction evidence="12">
        <text>DNA(n) + a 2'-deoxyribonucleoside 5'-triphosphate = DNA(n+1) + diphosphate</text>
        <dbReference type="Rhea" id="RHEA:22508"/>
        <dbReference type="Rhea" id="RHEA-COMP:17339"/>
        <dbReference type="Rhea" id="RHEA-COMP:17340"/>
        <dbReference type="ChEBI" id="CHEBI:33019"/>
        <dbReference type="ChEBI" id="CHEBI:61560"/>
        <dbReference type="ChEBI" id="CHEBI:173112"/>
        <dbReference type="EC" id="2.7.7.7"/>
    </reaction>
</comment>
<comment type="function">
    <text evidence="10">DNA polymerase III is a complex, multichain enzyme responsible for most of the replicative synthesis in bacteria. This DNA polymerase also exhibits 3' to 5' exonuclease activity. The alpha chain is the DNA polymerase.</text>
</comment>
<reference evidence="14 15" key="1">
    <citation type="submission" date="2015-03" db="EMBL/GenBank/DDBJ databases">
        <title>Caedibacter varicaedens, whole genome shotgun sequence.</title>
        <authorList>
            <person name="Suzuki H."/>
            <person name="Dapper A.L."/>
            <person name="Gibson A.K."/>
            <person name="Jackson C."/>
            <person name="Lee H."/>
            <person name="Pejaver V.R."/>
            <person name="Doak T."/>
            <person name="Lynch M."/>
        </authorList>
    </citation>
    <scope>NUCLEOTIDE SEQUENCE [LARGE SCALE GENOMIC DNA]</scope>
</reference>
<evidence type="ECO:0000256" key="12">
    <source>
        <dbReference type="ARBA" id="ARBA00049244"/>
    </source>
</evidence>
<evidence type="ECO:0000313" key="14">
    <source>
        <dbReference type="EMBL" id="GAO98629.1"/>
    </source>
</evidence>
<dbReference type="InterPro" id="IPR040982">
    <property type="entry name" value="DNA_pol3_finger"/>
</dbReference>
<dbReference type="GO" id="GO:0003676">
    <property type="term" value="F:nucleic acid binding"/>
    <property type="evidence" value="ECO:0007669"/>
    <property type="project" value="InterPro"/>
</dbReference>
<dbReference type="InterPro" id="IPR004013">
    <property type="entry name" value="PHP_dom"/>
</dbReference>
<dbReference type="PANTHER" id="PTHR32294:SF0">
    <property type="entry name" value="DNA POLYMERASE III SUBUNIT ALPHA"/>
    <property type="match status" value="1"/>
</dbReference>
<keyword evidence="5" id="KW-0963">Cytoplasm</keyword>
<keyword evidence="9" id="KW-0239">DNA-directed DNA polymerase</keyword>
<dbReference type="Pfam" id="PF14579">
    <property type="entry name" value="HHH_6"/>
    <property type="match status" value="1"/>
</dbReference>
<dbReference type="PANTHER" id="PTHR32294">
    <property type="entry name" value="DNA POLYMERASE III SUBUNIT ALPHA"/>
    <property type="match status" value="1"/>
</dbReference>
<evidence type="ECO:0000256" key="7">
    <source>
        <dbReference type="ARBA" id="ARBA00022695"/>
    </source>
</evidence>
<comment type="caution">
    <text evidence="14">The sequence shown here is derived from an EMBL/GenBank/DDBJ whole genome shotgun (WGS) entry which is preliminary data.</text>
</comment>
<dbReference type="CDD" id="cd04485">
    <property type="entry name" value="DnaE_OBF"/>
    <property type="match status" value="1"/>
</dbReference>
<evidence type="ECO:0000256" key="4">
    <source>
        <dbReference type="ARBA" id="ARBA00019114"/>
    </source>
</evidence>
<dbReference type="Gene3D" id="1.10.150.870">
    <property type="match status" value="1"/>
</dbReference>
<dbReference type="InterPro" id="IPR004805">
    <property type="entry name" value="DnaE2/DnaE/PolC"/>
</dbReference>
<dbReference type="InterPro" id="IPR016195">
    <property type="entry name" value="Pol/histidinol_Pase-like"/>
</dbReference>
<dbReference type="Pfam" id="PF17657">
    <property type="entry name" value="DNA_pol3_finger"/>
    <property type="match status" value="1"/>
</dbReference>
<dbReference type="GO" id="GO:0008408">
    <property type="term" value="F:3'-5' exonuclease activity"/>
    <property type="evidence" value="ECO:0007669"/>
    <property type="project" value="InterPro"/>
</dbReference>
<dbReference type="Proteomes" id="UP000036771">
    <property type="component" value="Unassembled WGS sequence"/>
</dbReference>
<dbReference type="GO" id="GO:0003887">
    <property type="term" value="F:DNA-directed DNA polymerase activity"/>
    <property type="evidence" value="ECO:0007669"/>
    <property type="project" value="UniProtKB-KW"/>
</dbReference>
<dbReference type="InterPro" id="IPR041931">
    <property type="entry name" value="DNA_pol3_alpha_thumb_dom"/>
</dbReference>
<dbReference type="SMART" id="SM00481">
    <property type="entry name" value="POLIIIAc"/>
    <property type="match status" value="1"/>
</dbReference>
<dbReference type="NCBIfam" id="TIGR00594">
    <property type="entry name" value="polc"/>
    <property type="match status" value="1"/>
</dbReference>
<dbReference type="EMBL" id="BBVC01000074">
    <property type="protein sequence ID" value="GAO98629.1"/>
    <property type="molecule type" value="Genomic_DNA"/>
</dbReference>
<dbReference type="SUPFAM" id="SSF89550">
    <property type="entry name" value="PHP domain-like"/>
    <property type="match status" value="1"/>
</dbReference>
<name>A0A0K8MFH0_9PROT</name>
<comment type="similarity">
    <text evidence="2">Belongs to the DNA polymerase type-C family. DnaE subfamily.</text>
</comment>
<proteinExistence type="inferred from homology"/>
<dbReference type="Gene3D" id="1.10.10.1600">
    <property type="entry name" value="Bacterial DNA polymerase III alpha subunit, thumb domain"/>
    <property type="match status" value="1"/>
</dbReference>
<dbReference type="GO" id="GO:0005737">
    <property type="term" value="C:cytoplasm"/>
    <property type="evidence" value="ECO:0007669"/>
    <property type="project" value="UniProtKB-SubCell"/>
</dbReference>
<evidence type="ECO:0000256" key="5">
    <source>
        <dbReference type="ARBA" id="ARBA00022490"/>
    </source>
</evidence>
<keyword evidence="8" id="KW-0235">DNA replication</keyword>
<protein>
    <recommendedName>
        <fullName evidence="4">DNA polymerase III subunit alpha</fullName>
        <ecNumber evidence="3">2.7.7.7</ecNumber>
    </recommendedName>
</protein>
<dbReference type="Gene3D" id="3.20.20.140">
    <property type="entry name" value="Metal-dependent hydrolases"/>
    <property type="match status" value="1"/>
</dbReference>
<dbReference type="AlphaFoldDB" id="A0A0K8MFH0"/>
<keyword evidence="15" id="KW-1185">Reference proteome</keyword>
<dbReference type="InterPro" id="IPR049821">
    <property type="entry name" value="PolIIIA_DnaE1_PHP"/>
</dbReference>
<evidence type="ECO:0000256" key="9">
    <source>
        <dbReference type="ARBA" id="ARBA00022932"/>
    </source>
</evidence>
<evidence type="ECO:0000313" key="15">
    <source>
        <dbReference type="Proteomes" id="UP000036771"/>
    </source>
</evidence>
<evidence type="ECO:0000256" key="11">
    <source>
        <dbReference type="ARBA" id="ARBA00026073"/>
    </source>
</evidence>
<organism evidence="14 15">
    <name type="scientific">Caedimonas varicaedens</name>
    <dbReference type="NCBI Taxonomy" id="1629334"/>
    <lineage>
        <taxon>Bacteria</taxon>
        <taxon>Pseudomonadati</taxon>
        <taxon>Pseudomonadota</taxon>
        <taxon>Alphaproteobacteria</taxon>
        <taxon>Holosporales</taxon>
        <taxon>Caedimonadaceae</taxon>
        <taxon>Caedimonas</taxon>
    </lineage>
</organism>
<evidence type="ECO:0000259" key="13">
    <source>
        <dbReference type="SMART" id="SM00481"/>
    </source>
</evidence>
<evidence type="ECO:0000256" key="1">
    <source>
        <dbReference type="ARBA" id="ARBA00004496"/>
    </source>
</evidence>
<dbReference type="InterPro" id="IPR029460">
    <property type="entry name" value="DNAPol_HHH"/>
</dbReference>
<evidence type="ECO:0000256" key="6">
    <source>
        <dbReference type="ARBA" id="ARBA00022679"/>
    </source>
</evidence>
<keyword evidence="6" id="KW-0808">Transferase</keyword>
<feature type="domain" description="Polymerase/histidinol phosphatase N-terminal" evidence="13">
    <location>
        <begin position="7"/>
        <end position="74"/>
    </location>
</feature>
<gene>
    <name evidence="14" type="primary">dnaE1</name>
    <name evidence="14" type="ORF">Cva_01293</name>
</gene>
<dbReference type="GO" id="GO:0006260">
    <property type="term" value="P:DNA replication"/>
    <property type="evidence" value="ECO:0007669"/>
    <property type="project" value="UniProtKB-KW"/>
</dbReference>
<dbReference type="Pfam" id="PF01336">
    <property type="entry name" value="tRNA_anti-codon"/>
    <property type="match status" value="1"/>
</dbReference>
<dbReference type="CDD" id="cd07433">
    <property type="entry name" value="PHP_PolIIIA_DnaE1"/>
    <property type="match status" value="1"/>
</dbReference>
<sequence length="1159" mass="130670">MSHADFVHLRVHSAYSLAEGAIKIPDLIARCRQERMPAVALTDTGNLFGALEFSKAAASEGIQPIIGCQLRTSLRASDPRHQELRLPGVPPHCDQLVLLAQNTRGYQNLMKLVSQSYLQYPHDPHISFEWLTEYHEGLIALSGGLDGGGAKLLLQGQKQSASDLFQNLGNIFQNRFYIEVTRHGWDDQRESDIEGLLIQLAYDLHLPLVATNEAFFIDESMYEAHDALLCVATGSYVSKQDRRRVTPRHRLRSPREMREIFQDLPEAIENTLVIAERCGFMVEPCKPMLPLFPTDRKEPDELAFQAHKGLEQRLKSQVFRESMMTEEREQYQRRYSERLGQEIETISRMGYAGYYLIVSDFVKWARNHHIPVGPGRGSGAGSLVAWVLTITDIDPIYFGLPFERFLNPERISMPDFDIDFCQERRDEVIAYVRDKYGHDRVAQISTFGKLQARAVLRDVGRVLGMPYGQVDRLSKMIPNNPASPVTLNEAFKQDPQFQQLAREDTTVQQLLDIAMKLEGLYRHVSTHAAGIVIGDRCLDELVPLYHDGKSQLPATQFNMKDVETVGLVKLDFLGLKTLTIIQKTLDLLKPGNIEIDISTIPLDDAKTFEMLQRVETVGIFQVEGAGMRDVLRRMQPYRFEELIALVALYRPGPMDDIPRYLACKHGQEPVNYGHPLLENTLKETYGVMVYQEQVMQIAQVMGGYTLGAADLLRRAMGKKIKGEMDAQRQIFVEGAEKKGVKKALASQLFDQMAKFAGYGFNKCHAGPYALIIYQTAYLKANYPVEFMAATMTYDMNNTDKLNLYREELVRLNIPLLPPDINHSFPDFRVEKTADGKACIRYALAAVKNVGEAGMKDLVREREREGAFRDLIDFARRLDSKIVNKRMLENLICAGAFDQLHPHRAQLFESVDIILKYVGEKSVQNASQQNNLFGSGDIDELPVIKFPSVAAWSGLKSLQNELEAVGFYLSAHPLDTYGAALDRLHLTSSSVLQEMCVRQETVSVTMAGVMINKKERFSKNGSRFAFITFSDSSGIFEVTIFSEVYTQYRERLEAGATMLMKVSARLDGDSLRLTVNGMEELNSALGRHPACLEIHLTGHEAFEHLKAILEGIEKGNSSIKIVMKPKGRKVTLKLPRCFNVTPAIRESLGLIPGIESLKDV</sequence>
<dbReference type="InterPro" id="IPR004365">
    <property type="entry name" value="NA-bd_OB_tRNA"/>
</dbReference>
<evidence type="ECO:0000256" key="2">
    <source>
        <dbReference type="ARBA" id="ARBA00009496"/>
    </source>
</evidence>
<comment type="subcellular location">
    <subcellularLocation>
        <location evidence="1">Cytoplasm</location>
    </subcellularLocation>
</comment>